<dbReference type="RefSeq" id="XP_043187880.1">
    <property type="nucleotide sequence ID" value="XM_043322057.1"/>
</dbReference>
<protein>
    <submittedName>
        <fullName evidence="1">Uncharacterized protein</fullName>
    </submittedName>
</protein>
<proteinExistence type="predicted"/>
<evidence type="ECO:0000313" key="1">
    <source>
        <dbReference type="EMBL" id="QRW27643.1"/>
    </source>
</evidence>
<dbReference type="InterPro" id="IPR029058">
    <property type="entry name" value="AB_hydrolase_fold"/>
</dbReference>
<evidence type="ECO:0000313" key="2">
    <source>
        <dbReference type="Proteomes" id="UP000650533"/>
    </source>
</evidence>
<dbReference type="Proteomes" id="UP000650533">
    <property type="component" value="Chromosome 16"/>
</dbReference>
<dbReference type="Gene3D" id="3.40.50.1820">
    <property type="entry name" value="alpha/beta hydrolase"/>
    <property type="match status" value="1"/>
</dbReference>
<dbReference type="AlphaFoldDB" id="A0A8H8T4Q3"/>
<organism evidence="1 2">
    <name type="scientific">Rhizoctonia solani</name>
    <dbReference type="NCBI Taxonomy" id="456999"/>
    <lineage>
        <taxon>Eukaryota</taxon>
        <taxon>Fungi</taxon>
        <taxon>Dikarya</taxon>
        <taxon>Basidiomycota</taxon>
        <taxon>Agaricomycotina</taxon>
        <taxon>Agaricomycetes</taxon>
        <taxon>Cantharellales</taxon>
        <taxon>Ceratobasidiaceae</taxon>
        <taxon>Rhizoctonia</taxon>
    </lineage>
</organism>
<reference evidence="1" key="1">
    <citation type="submission" date="2020-05" db="EMBL/GenBank/DDBJ databases">
        <title>Evolutionary and genomic comparisons of hybrid uninucleate and nonhybrid Rhizoctonia fungi.</title>
        <authorList>
            <person name="Li C."/>
            <person name="Chen X."/>
        </authorList>
    </citation>
    <scope>NUCLEOTIDE SEQUENCE</scope>
    <source>
        <strain evidence="1">AG-1 IA</strain>
    </source>
</reference>
<dbReference type="GeneID" id="67024520"/>
<accession>A0A8H8T4Q3</accession>
<dbReference type="EMBL" id="CP059673">
    <property type="protein sequence ID" value="QRW27643.1"/>
    <property type="molecule type" value="Genomic_DNA"/>
</dbReference>
<sequence>MSPADDGSDHLPSDVVHALMYILWEDPTAQSLVDEWGNQQVSPIKSQVDHEIFSSLLDREPVEPRLWKTITCPVLILHGEKDVPYPPEVAHDHYAALPNAARASYNPGCTSLLIVDASSHCQ</sequence>
<gene>
    <name evidence="1" type="ORF">RhiXN_02238</name>
</gene>
<dbReference type="KEGG" id="rsx:RhiXN_02238"/>
<name>A0A8H8T4Q3_9AGAM</name>
<dbReference type="SUPFAM" id="SSF53474">
    <property type="entry name" value="alpha/beta-Hydrolases"/>
    <property type="match status" value="1"/>
</dbReference>